<proteinExistence type="predicted"/>
<organism evidence="1 2">
    <name type="scientific">Zongyangia hominis</name>
    <dbReference type="NCBI Taxonomy" id="2763677"/>
    <lineage>
        <taxon>Bacteria</taxon>
        <taxon>Bacillati</taxon>
        <taxon>Bacillota</taxon>
        <taxon>Clostridia</taxon>
        <taxon>Eubacteriales</taxon>
        <taxon>Oscillospiraceae</taxon>
        <taxon>Zongyangia</taxon>
    </lineage>
</organism>
<keyword evidence="2" id="KW-1185">Reference proteome</keyword>
<comment type="caution">
    <text evidence="1">The sequence shown here is derived from an EMBL/GenBank/DDBJ whole genome shotgun (WGS) entry which is preliminary data.</text>
</comment>
<accession>A0A926IC58</accession>
<sequence length="316" mass="35758">MVQTLQSTLGQAGRGRRKVDVIFVVLTAQRPEERARFSWRRLFERKQAQIEYVKRDRIRFAVITWSGSLSDMDWEEIAEMAGRAGRMLVLPRQITPPEELGLSRLPVWEYADQVARQFVLQTIQQSPLPLYRKSIGVVDLRGSAVPFVRQAIRYASVVRVVTRNQAMYDGVAEEMMETYGASVLVSQNQDDAYRCAIVYAPHGLTDRHSAEISPPIVTVDRVEVAGHARVINGFHQQIPEDILALKPPMIADGDFLAALWQMCGQRELSTLPIDRCRVGDNDVSLGDVSMYLAKMEEKERQGDTALRRAEESTVRA</sequence>
<dbReference type="AlphaFoldDB" id="A0A926IC58"/>
<dbReference type="Proteomes" id="UP000660861">
    <property type="component" value="Unassembled WGS sequence"/>
</dbReference>
<gene>
    <name evidence="1" type="ORF">H8709_09230</name>
</gene>
<dbReference type="RefSeq" id="WP_262398098.1">
    <property type="nucleotide sequence ID" value="NZ_JACRTC010000006.1"/>
</dbReference>
<evidence type="ECO:0000313" key="1">
    <source>
        <dbReference type="EMBL" id="MBC8571008.1"/>
    </source>
</evidence>
<name>A0A926IC58_9FIRM</name>
<evidence type="ECO:0000313" key="2">
    <source>
        <dbReference type="Proteomes" id="UP000660861"/>
    </source>
</evidence>
<reference evidence="1" key="1">
    <citation type="submission" date="2020-08" db="EMBL/GenBank/DDBJ databases">
        <title>Genome public.</title>
        <authorList>
            <person name="Liu C."/>
            <person name="Sun Q."/>
        </authorList>
    </citation>
    <scope>NUCLEOTIDE SEQUENCE</scope>
    <source>
        <strain evidence="1">NSJ-54</strain>
    </source>
</reference>
<protein>
    <submittedName>
        <fullName evidence="1">Uncharacterized protein</fullName>
    </submittedName>
</protein>
<dbReference type="EMBL" id="JACRTC010000006">
    <property type="protein sequence ID" value="MBC8571008.1"/>
    <property type="molecule type" value="Genomic_DNA"/>
</dbReference>